<reference evidence="3" key="1">
    <citation type="submission" date="2020-10" db="EMBL/GenBank/DDBJ databases">
        <authorList>
            <person name="Castelo-Branco R."/>
            <person name="Eusebio N."/>
            <person name="Adriana R."/>
            <person name="Vieira A."/>
            <person name="Brugerolle De Fraissinette N."/>
            <person name="Rezende De Castro R."/>
            <person name="Schneider M.P."/>
            <person name="Vasconcelos V."/>
            <person name="Leao P.N."/>
        </authorList>
    </citation>
    <scope>NUCLEOTIDE SEQUENCE</scope>
    <source>
        <strain evidence="3">LEGE 11480</strain>
    </source>
</reference>
<evidence type="ECO:0000313" key="3">
    <source>
        <dbReference type="EMBL" id="MBE9030749.1"/>
    </source>
</evidence>
<evidence type="ECO:0000256" key="2">
    <source>
        <dbReference type="SAM" id="SignalP"/>
    </source>
</evidence>
<dbReference type="Pfam" id="PF05150">
    <property type="entry name" value="Legionella_OMP"/>
    <property type="match status" value="1"/>
</dbReference>
<gene>
    <name evidence="3" type="ORF">IQ266_13510</name>
</gene>
<organism evidence="3 4">
    <name type="scientific">Romeriopsis navalis LEGE 11480</name>
    <dbReference type="NCBI Taxonomy" id="2777977"/>
    <lineage>
        <taxon>Bacteria</taxon>
        <taxon>Bacillati</taxon>
        <taxon>Cyanobacteriota</taxon>
        <taxon>Cyanophyceae</taxon>
        <taxon>Leptolyngbyales</taxon>
        <taxon>Leptolyngbyaceae</taxon>
        <taxon>Romeriopsis</taxon>
        <taxon>Romeriopsis navalis</taxon>
    </lineage>
</organism>
<feature type="signal peptide" evidence="2">
    <location>
        <begin position="1"/>
        <end position="33"/>
    </location>
</feature>
<dbReference type="EMBL" id="JADEXQ010000043">
    <property type="protein sequence ID" value="MBE9030749.1"/>
    <property type="molecule type" value="Genomic_DNA"/>
</dbReference>
<comment type="caution">
    <text evidence="3">The sequence shown here is derived from an EMBL/GenBank/DDBJ whole genome shotgun (WGS) entry which is preliminary data.</text>
</comment>
<evidence type="ECO:0000313" key="4">
    <source>
        <dbReference type="Proteomes" id="UP000625316"/>
    </source>
</evidence>
<dbReference type="InterPro" id="IPR007825">
    <property type="entry name" value="Major_OMP_Legionella"/>
</dbReference>
<accession>A0A928VRD4</accession>
<proteinExistence type="predicted"/>
<keyword evidence="4" id="KW-1185">Reference proteome</keyword>
<protein>
    <submittedName>
        <fullName evidence="3">Uncharacterized protein</fullName>
    </submittedName>
</protein>
<evidence type="ECO:0000256" key="1">
    <source>
        <dbReference type="SAM" id="Coils"/>
    </source>
</evidence>
<dbReference type="AlphaFoldDB" id="A0A928VRD4"/>
<feature type="chain" id="PRO_5037794008" evidence="2">
    <location>
        <begin position="34"/>
        <end position="414"/>
    </location>
</feature>
<name>A0A928VRD4_9CYAN</name>
<keyword evidence="1" id="KW-0175">Coiled coil</keyword>
<keyword evidence="2" id="KW-0732">Signal</keyword>
<feature type="coiled-coil region" evidence="1">
    <location>
        <begin position="63"/>
        <end position="97"/>
    </location>
</feature>
<dbReference type="Proteomes" id="UP000625316">
    <property type="component" value="Unassembled WGS sequence"/>
</dbReference>
<sequence>MNFQVLNRTPWKLSTTVSLLAGSLFAPMTSGLAETAPIEPTLTVAELSATPNNNQLAQSETPANPFLEQLQRLEQKQQALEAEIQSLKQQLANTAAAKSVIPANPDSVTATRTAPSPQNVTFSAEAVFLRPSTSNLMDFAVIDTGEALATAGEIAKVRYDELTTPRWRLAYRAPNSNWDLSASHLGFKTSGTAGAVRPTNGFLFSTFSHPFQNDSGDVAVARSNLKYQTTDIEIGQTFNLNDRFSLRAFGGLRSSSFNQAMAVNFDGRDFTNAVLETSSSFTGFGPRLGAELNWNLARDLSIFGRGAGSLLLGRRDLSTQETDNNGQDTIVDITDDRDAQIVPGLEFTLGLAWKPMISKSTNLDLRMGYEYQYWFNAGEAIRFTDAATPGSLANTQNDLSLQGLFLQFGISTNF</sequence>